<gene>
    <name evidence="1" type="ORF">COW36_17770</name>
</gene>
<evidence type="ECO:0000313" key="1">
    <source>
        <dbReference type="EMBL" id="PIW15265.1"/>
    </source>
</evidence>
<proteinExistence type="predicted"/>
<dbReference type="Proteomes" id="UP000231019">
    <property type="component" value="Unassembled WGS sequence"/>
</dbReference>
<sequence>MAQYTAQVEAADILLFLSACLSGTSQNVYYSSASAQKAALDFLHVYICANYRDLYASALAQEINHHNQQRIIHMLLAHPTPNRAQQAFEQAQIQRALRKMPVHRVYKLFAGLAEARVNNRRSRATLKAWLAWRNNWVFDCVKYRRLLRIISRHWHLPLPAEEHIFLQDRHWQLKKFETPLLENFRQAHYSAQALSLLPLTVAEGLAPRFNLSRAQLLERLAPQMTAQEKLRLQTQAHQEKLKLELNPEKLSLTRLLAYILSLPLHERKARLSELESLVDRCRQRFIPSWLRLPKLALVLDNSQSSRGSRESWLRPLIAGLSAHYLLAGLSENYRLFWIHPPEHPLLVEAKGQTSLASPLLEALAWQPQEVVLISDGAENDPAGGVHWLLTQLSQAPWAGKRPFMLHFNPTLNPEDFGPSALSPELPMLGLHSGEQIALLWIMGRFATGQISLADFKIYLRRAAHATVESDTTGATL</sequence>
<name>A0A2M7G0M2_9BACT</name>
<organism evidence="1 2">
    <name type="scientific">bacterium (Candidatus Blackallbacteria) CG17_big_fil_post_rev_8_21_14_2_50_48_46</name>
    <dbReference type="NCBI Taxonomy" id="2014261"/>
    <lineage>
        <taxon>Bacteria</taxon>
        <taxon>Candidatus Blackallbacteria</taxon>
    </lineage>
</organism>
<protein>
    <recommendedName>
        <fullName evidence="3">TROVE domain-containing protein</fullName>
    </recommendedName>
</protein>
<evidence type="ECO:0008006" key="3">
    <source>
        <dbReference type="Google" id="ProtNLM"/>
    </source>
</evidence>
<reference evidence="1 2" key="1">
    <citation type="submission" date="2017-09" db="EMBL/GenBank/DDBJ databases">
        <title>Depth-based differentiation of microbial function through sediment-hosted aquifers and enrichment of novel symbionts in the deep terrestrial subsurface.</title>
        <authorList>
            <person name="Probst A.J."/>
            <person name="Ladd B."/>
            <person name="Jarett J.K."/>
            <person name="Geller-Mcgrath D.E."/>
            <person name="Sieber C.M."/>
            <person name="Emerson J.B."/>
            <person name="Anantharaman K."/>
            <person name="Thomas B.C."/>
            <person name="Malmstrom R."/>
            <person name="Stieglmeier M."/>
            <person name="Klingl A."/>
            <person name="Woyke T."/>
            <person name="Ryan C.M."/>
            <person name="Banfield J.F."/>
        </authorList>
    </citation>
    <scope>NUCLEOTIDE SEQUENCE [LARGE SCALE GENOMIC DNA]</scope>
    <source>
        <strain evidence="1">CG17_big_fil_post_rev_8_21_14_2_50_48_46</strain>
    </source>
</reference>
<dbReference type="AlphaFoldDB" id="A0A2M7G0M2"/>
<comment type="caution">
    <text evidence="1">The sequence shown here is derived from an EMBL/GenBank/DDBJ whole genome shotgun (WGS) entry which is preliminary data.</text>
</comment>
<evidence type="ECO:0000313" key="2">
    <source>
        <dbReference type="Proteomes" id="UP000231019"/>
    </source>
</evidence>
<accession>A0A2M7G0M2</accession>
<dbReference type="EMBL" id="PFFQ01000053">
    <property type="protein sequence ID" value="PIW15265.1"/>
    <property type="molecule type" value="Genomic_DNA"/>
</dbReference>